<evidence type="ECO:0000313" key="1">
    <source>
        <dbReference type="EMBL" id="SCG84712.1"/>
    </source>
</evidence>
<name>A0A1D3KZA8_9EURY</name>
<dbReference type="Proteomes" id="UP000094707">
    <property type="component" value="Chromosome I"/>
</dbReference>
<dbReference type="AlphaFoldDB" id="A0A1D3KZA8"/>
<dbReference type="KEGG" id="mcub:MCBB_0124"/>
<keyword evidence="2" id="KW-1185">Reference proteome</keyword>
<evidence type="ECO:0000313" key="2">
    <source>
        <dbReference type="Proteomes" id="UP000094707"/>
    </source>
</evidence>
<accession>A0A1D3KZA8</accession>
<dbReference type="RefSeq" id="WP_171899053.1">
    <property type="nucleotide sequence ID" value="NZ_LT607756.1"/>
</dbReference>
<dbReference type="GeneID" id="55571377"/>
<reference evidence="1 2" key="1">
    <citation type="submission" date="2016-08" db="EMBL/GenBank/DDBJ databases">
        <authorList>
            <person name="Seilhamer J.J."/>
        </authorList>
    </citation>
    <scope>NUCLEOTIDE SEQUENCE [LARGE SCALE GENOMIC DNA]</scope>
    <source>
        <strain evidence="1">Buetzberg</strain>
    </source>
</reference>
<protein>
    <submittedName>
        <fullName evidence="1">Uncharacterized protein</fullName>
    </submittedName>
</protein>
<sequence>MGSHLRAVWIKITALSERSSKILSDPTLFDNSILSSAVQYMIDDVY</sequence>
<organism evidence="1 2">
    <name type="scientific">Methanobacterium congolense</name>
    <dbReference type="NCBI Taxonomy" id="118062"/>
    <lineage>
        <taxon>Archaea</taxon>
        <taxon>Methanobacteriati</taxon>
        <taxon>Methanobacteriota</taxon>
        <taxon>Methanomada group</taxon>
        <taxon>Methanobacteria</taxon>
        <taxon>Methanobacteriales</taxon>
        <taxon>Methanobacteriaceae</taxon>
        <taxon>Methanobacterium</taxon>
    </lineage>
</organism>
<dbReference type="EMBL" id="LT607756">
    <property type="protein sequence ID" value="SCG84712.1"/>
    <property type="molecule type" value="Genomic_DNA"/>
</dbReference>
<dbReference type="STRING" id="118062.MCBB_0124"/>
<gene>
    <name evidence="1" type="ORF">MCBB_0124</name>
</gene>
<proteinExistence type="predicted"/>